<dbReference type="InterPro" id="IPR050736">
    <property type="entry name" value="Sensor_HK_Regulatory"/>
</dbReference>
<dbReference type="PROSITE" id="PS50109">
    <property type="entry name" value="HIS_KIN"/>
    <property type="match status" value="1"/>
</dbReference>
<dbReference type="SMART" id="SM00387">
    <property type="entry name" value="HATPase_c"/>
    <property type="match status" value="1"/>
</dbReference>
<dbReference type="GO" id="GO:0004673">
    <property type="term" value="F:protein histidine kinase activity"/>
    <property type="evidence" value="ECO:0007669"/>
    <property type="project" value="UniProtKB-EC"/>
</dbReference>
<keyword evidence="7" id="KW-0547">Nucleotide-binding</keyword>
<keyword evidence="5" id="KW-0597">Phosphoprotein</keyword>
<keyword evidence="4" id="KW-1003">Cell membrane</keyword>
<comment type="subcellular location">
    <subcellularLocation>
        <location evidence="2">Cell membrane</location>
    </subcellularLocation>
</comment>
<dbReference type="GO" id="GO:0000160">
    <property type="term" value="P:phosphorelay signal transduction system"/>
    <property type="evidence" value="ECO:0007669"/>
    <property type="project" value="UniProtKB-KW"/>
</dbReference>
<evidence type="ECO:0000256" key="9">
    <source>
        <dbReference type="ARBA" id="ARBA00022840"/>
    </source>
</evidence>
<evidence type="ECO:0000256" key="2">
    <source>
        <dbReference type="ARBA" id="ARBA00004236"/>
    </source>
</evidence>
<keyword evidence="9" id="KW-0067">ATP-binding</keyword>
<keyword evidence="11" id="KW-0472">Membrane</keyword>
<dbReference type="RefSeq" id="WP_158869231.1">
    <property type="nucleotide sequence ID" value="NZ_CP046401.1"/>
</dbReference>
<keyword evidence="10" id="KW-0902">Two-component regulatory system</keyword>
<dbReference type="Pfam" id="PF02518">
    <property type="entry name" value="HATPase_c"/>
    <property type="match status" value="1"/>
</dbReference>
<dbReference type="AlphaFoldDB" id="A0A6I6K101"/>
<evidence type="ECO:0000256" key="1">
    <source>
        <dbReference type="ARBA" id="ARBA00000085"/>
    </source>
</evidence>
<organism evidence="13 14">
    <name type="scientific">Maribellus comscasis</name>
    <dbReference type="NCBI Taxonomy" id="2681766"/>
    <lineage>
        <taxon>Bacteria</taxon>
        <taxon>Pseudomonadati</taxon>
        <taxon>Bacteroidota</taxon>
        <taxon>Bacteroidia</taxon>
        <taxon>Marinilabiliales</taxon>
        <taxon>Prolixibacteraceae</taxon>
        <taxon>Maribellus</taxon>
    </lineage>
</organism>
<dbReference type="SUPFAM" id="SSF55874">
    <property type="entry name" value="ATPase domain of HSP90 chaperone/DNA topoisomerase II/histidine kinase"/>
    <property type="match status" value="1"/>
</dbReference>
<comment type="catalytic activity">
    <reaction evidence="1">
        <text>ATP + protein L-histidine = ADP + protein N-phospho-L-histidine.</text>
        <dbReference type="EC" id="2.7.13.3"/>
    </reaction>
</comment>
<keyword evidence="8" id="KW-0418">Kinase</keyword>
<dbReference type="InterPro" id="IPR004358">
    <property type="entry name" value="Sig_transdc_His_kin-like_C"/>
</dbReference>
<dbReference type="EC" id="2.7.13.3" evidence="3"/>
<evidence type="ECO:0000256" key="6">
    <source>
        <dbReference type="ARBA" id="ARBA00022679"/>
    </source>
</evidence>
<evidence type="ECO:0000313" key="14">
    <source>
        <dbReference type="Proteomes" id="UP000428260"/>
    </source>
</evidence>
<dbReference type="PRINTS" id="PR00344">
    <property type="entry name" value="BCTRLSENSOR"/>
</dbReference>
<gene>
    <name evidence="13" type="ORF">GM418_21205</name>
</gene>
<dbReference type="GO" id="GO:0005886">
    <property type="term" value="C:plasma membrane"/>
    <property type="evidence" value="ECO:0007669"/>
    <property type="project" value="UniProtKB-SubCell"/>
</dbReference>
<evidence type="ECO:0000256" key="3">
    <source>
        <dbReference type="ARBA" id="ARBA00012438"/>
    </source>
</evidence>
<dbReference type="InterPro" id="IPR003594">
    <property type="entry name" value="HATPase_dom"/>
</dbReference>
<evidence type="ECO:0000313" key="13">
    <source>
        <dbReference type="EMBL" id="QGY46092.1"/>
    </source>
</evidence>
<feature type="domain" description="Histidine kinase" evidence="12">
    <location>
        <begin position="1"/>
        <end position="158"/>
    </location>
</feature>
<keyword evidence="6" id="KW-0808">Transferase</keyword>
<evidence type="ECO:0000259" key="12">
    <source>
        <dbReference type="PROSITE" id="PS50109"/>
    </source>
</evidence>
<protein>
    <recommendedName>
        <fullName evidence="3">histidine kinase</fullName>
        <ecNumber evidence="3">2.7.13.3</ecNumber>
    </recommendedName>
</protein>
<dbReference type="PANTHER" id="PTHR43711">
    <property type="entry name" value="TWO-COMPONENT HISTIDINE KINASE"/>
    <property type="match status" value="1"/>
</dbReference>
<evidence type="ECO:0000256" key="10">
    <source>
        <dbReference type="ARBA" id="ARBA00023012"/>
    </source>
</evidence>
<evidence type="ECO:0000256" key="4">
    <source>
        <dbReference type="ARBA" id="ARBA00022475"/>
    </source>
</evidence>
<dbReference type="GO" id="GO:0005524">
    <property type="term" value="F:ATP binding"/>
    <property type="evidence" value="ECO:0007669"/>
    <property type="project" value="UniProtKB-KW"/>
</dbReference>
<sequence>MKVLNSETNLNEVIEYIYYFFKEEVEGKGINLLCEQGLSSKEATVYSDKNKIIAILINLIKNAIKFTERGSIKFGYEKKGETLIFFVKDTGVGIDGEQKNIIFERFERVSTKLMVDNSGNGFGLLISKAYVELFGGKIWVENEFGQGSSFYFTIPFNSHQGEQINRRKEF</sequence>
<dbReference type="Proteomes" id="UP000428260">
    <property type="component" value="Chromosome"/>
</dbReference>
<dbReference type="FunFam" id="3.30.565.10:FF:000023">
    <property type="entry name" value="PAS domain-containing sensor histidine kinase"/>
    <property type="match status" value="1"/>
</dbReference>
<dbReference type="InterPro" id="IPR005467">
    <property type="entry name" value="His_kinase_dom"/>
</dbReference>
<accession>A0A6I6K101</accession>
<evidence type="ECO:0000256" key="8">
    <source>
        <dbReference type="ARBA" id="ARBA00022777"/>
    </source>
</evidence>
<evidence type="ECO:0000256" key="5">
    <source>
        <dbReference type="ARBA" id="ARBA00022553"/>
    </source>
</evidence>
<dbReference type="KEGG" id="mcos:GM418_21205"/>
<dbReference type="Gene3D" id="3.30.565.10">
    <property type="entry name" value="Histidine kinase-like ATPase, C-terminal domain"/>
    <property type="match status" value="1"/>
</dbReference>
<keyword evidence="14" id="KW-1185">Reference proteome</keyword>
<dbReference type="InterPro" id="IPR036890">
    <property type="entry name" value="HATPase_C_sf"/>
</dbReference>
<dbReference type="PANTHER" id="PTHR43711:SF31">
    <property type="entry name" value="HISTIDINE KINASE"/>
    <property type="match status" value="1"/>
</dbReference>
<proteinExistence type="predicted"/>
<reference evidence="13 14" key="1">
    <citation type="submission" date="2019-11" db="EMBL/GenBank/DDBJ databases">
        <authorList>
            <person name="Zheng R.K."/>
            <person name="Sun C.M."/>
        </authorList>
    </citation>
    <scope>NUCLEOTIDE SEQUENCE [LARGE SCALE GENOMIC DNA]</scope>
    <source>
        <strain evidence="13 14">WC007</strain>
    </source>
</reference>
<evidence type="ECO:0000256" key="7">
    <source>
        <dbReference type="ARBA" id="ARBA00022741"/>
    </source>
</evidence>
<dbReference type="EMBL" id="CP046401">
    <property type="protein sequence ID" value="QGY46092.1"/>
    <property type="molecule type" value="Genomic_DNA"/>
</dbReference>
<name>A0A6I6K101_9BACT</name>
<evidence type="ECO:0000256" key="11">
    <source>
        <dbReference type="ARBA" id="ARBA00023136"/>
    </source>
</evidence>